<organism evidence="1">
    <name type="scientific">Kitasatospora sp. CMC57</name>
    <dbReference type="NCBI Taxonomy" id="3231513"/>
    <lineage>
        <taxon>Bacteria</taxon>
        <taxon>Bacillati</taxon>
        <taxon>Actinomycetota</taxon>
        <taxon>Actinomycetes</taxon>
        <taxon>Kitasatosporales</taxon>
        <taxon>Streptomycetaceae</taxon>
        <taxon>Kitasatospora</taxon>
    </lineage>
</organism>
<name>A0AB33JUS6_9ACTN</name>
<accession>A0AB33JUS6</accession>
<dbReference type="RefSeq" id="WP_407989375.1">
    <property type="nucleotide sequence ID" value="NZ_AP035881.2"/>
</dbReference>
<reference evidence="1" key="1">
    <citation type="submission" date="2024-07" db="EMBL/GenBank/DDBJ databases">
        <title>Complete genome sequences of cellulolytic bacteria, Kitasatospora sp. CMC57 and Streptomyces sp. CMC78, isolated from Japanese agricultural soil.</title>
        <authorList>
            <person name="Hashimoto T."/>
            <person name="Ito M."/>
            <person name="Iwamoto M."/>
            <person name="Fukahori D."/>
            <person name="Shoda T."/>
            <person name="Sakoda M."/>
            <person name="Morohoshi T."/>
            <person name="Mitsuboshi M."/>
            <person name="Nishizawa T."/>
        </authorList>
    </citation>
    <scope>NUCLEOTIDE SEQUENCE</scope>
    <source>
        <strain evidence="1">CMC57</strain>
    </source>
</reference>
<gene>
    <name evidence="1" type="ORF">KCMC57_33670</name>
</gene>
<sequence>MLNALLSRFRLTLSTDQEPGRLGLYRTPNPNCWDCDGQLGWYDGNNDTEEGWWEPCPCILTAPLASVPWPGRSRTGYSEEPPW</sequence>
<dbReference type="AlphaFoldDB" id="A0AB33JUS6"/>
<protein>
    <submittedName>
        <fullName evidence="1">Uncharacterized protein</fullName>
    </submittedName>
</protein>
<evidence type="ECO:0000313" key="1">
    <source>
        <dbReference type="EMBL" id="BFP46999.1"/>
    </source>
</evidence>
<dbReference type="EMBL" id="AP035881">
    <property type="protein sequence ID" value="BFP46999.1"/>
    <property type="molecule type" value="Genomic_DNA"/>
</dbReference>
<proteinExistence type="predicted"/>